<keyword evidence="2 4" id="KW-0238">DNA-binding</keyword>
<dbReference type="SUPFAM" id="SSF46689">
    <property type="entry name" value="Homeodomain-like"/>
    <property type="match status" value="1"/>
</dbReference>
<keyword evidence="1" id="KW-0805">Transcription regulation</keyword>
<dbReference type="PROSITE" id="PS01081">
    <property type="entry name" value="HTH_TETR_1"/>
    <property type="match status" value="1"/>
</dbReference>
<feature type="region of interest" description="Disordered" evidence="5">
    <location>
        <begin position="1"/>
        <end position="29"/>
    </location>
</feature>
<dbReference type="PROSITE" id="PS50977">
    <property type="entry name" value="HTH_TETR_2"/>
    <property type="match status" value="1"/>
</dbReference>
<dbReference type="Pfam" id="PF00440">
    <property type="entry name" value="TetR_N"/>
    <property type="match status" value="1"/>
</dbReference>
<dbReference type="RefSeq" id="WP_085195615.1">
    <property type="nucleotide sequence ID" value="NZ_AP022314.1"/>
</dbReference>
<gene>
    <name evidence="7" type="ORF">MYXE_03150</name>
</gene>
<dbReference type="InterPro" id="IPR023772">
    <property type="entry name" value="DNA-bd_HTH_TetR-type_CS"/>
</dbReference>
<evidence type="ECO:0000256" key="4">
    <source>
        <dbReference type="PROSITE-ProRule" id="PRU00335"/>
    </source>
</evidence>
<dbReference type="Pfam" id="PF17918">
    <property type="entry name" value="TetR_C_15"/>
    <property type="match status" value="1"/>
</dbReference>
<dbReference type="Gene3D" id="1.10.357.10">
    <property type="entry name" value="Tetracycline Repressor, domain 2"/>
    <property type="match status" value="1"/>
</dbReference>
<name>A0AAD1LZL8_MYCXE</name>
<accession>A0AAD1LZL8</accession>
<dbReference type="InterPro" id="IPR036271">
    <property type="entry name" value="Tet_transcr_reg_TetR-rel_C_sf"/>
</dbReference>
<sequence length="235" mass="26018">MTTRFSGDAAIAPPDRYRPRKQPKQQRAQQTRQRILDAAARVFGEYGYAAGTTNRIAEVAELSVGSLYQYFPNKDAILAALMQAHVDAGARQISERLTEGVPARLDEALRVFVRATIDNHRGNPRLHRVLFEEAPRSPAFLVRLHDSEQLIIDATACLLDQCSAVQVADSHLAARIVVATIESLVHRLITSPSPIDPQVLEDEIVVLLERYLRGIAAPDSRPGRGDRRLARGASR</sequence>
<evidence type="ECO:0000313" key="7">
    <source>
        <dbReference type="EMBL" id="BBU20526.1"/>
    </source>
</evidence>
<evidence type="ECO:0000256" key="1">
    <source>
        <dbReference type="ARBA" id="ARBA00023015"/>
    </source>
</evidence>
<evidence type="ECO:0000313" key="8">
    <source>
        <dbReference type="Proteomes" id="UP000464624"/>
    </source>
</evidence>
<evidence type="ECO:0000256" key="3">
    <source>
        <dbReference type="ARBA" id="ARBA00023163"/>
    </source>
</evidence>
<organism evidence="7 8">
    <name type="scientific">Mycobacterium xenopi</name>
    <dbReference type="NCBI Taxonomy" id="1789"/>
    <lineage>
        <taxon>Bacteria</taxon>
        <taxon>Bacillati</taxon>
        <taxon>Actinomycetota</taxon>
        <taxon>Actinomycetes</taxon>
        <taxon>Mycobacteriales</taxon>
        <taxon>Mycobacteriaceae</taxon>
        <taxon>Mycobacterium</taxon>
    </lineage>
</organism>
<feature type="DNA-binding region" description="H-T-H motif" evidence="4">
    <location>
        <begin position="52"/>
        <end position="71"/>
    </location>
</feature>
<dbReference type="InterPro" id="IPR009057">
    <property type="entry name" value="Homeodomain-like_sf"/>
</dbReference>
<reference evidence="7 8" key="1">
    <citation type="submission" date="2019-12" db="EMBL/GenBank/DDBJ databases">
        <title>Complete genome sequence of Mycolicibacterium xenopi str. JCM15661T.</title>
        <authorList>
            <person name="Yoshida M."/>
            <person name="Fukano H."/>
            <person name="Asakura T."/>
            <person name="Hoshino Y."/>
        </authorList>
    </citation>
    <scope>NUCLEOTIDE SEQUENCE [LARGE SCALE GENOMIC DNA]</scope>
    <source>
        <strain evidence="7 8">JCM 15661T</strain>
    </source>
</reference>
<dbReference type="InterPro" id="IPR001647">
    <property type="entry name" value="HTH_TetR"/>
</dbReference>
<dbReference type="PRINTS" id="PR00455">
    <property type="entry name" value="HTHTETR"/>
</dbReference>
<dbReference type="SUPFAM" id="SSF48498">
    <property type="entry name" value="Tetracyclin repressor-like, C-terminal domain"/>
    <property type="match status" value="1"/>
</dbReference>
<feature type="domain" description="HTH tetR-type" evidence="6">
    <location>
        <begin position="29"/>
        <end position="89"/>
    </location>
</feature>
<dbReference type="Proteomes" id="UP000464624">
    <property type="component" value="Chromosome"/>
</dbReference>
<proteinExistence type="predicted"/>
<evidence type="ECO:0000256" key="5">
    <source>
        <dbReference type="SAM" id="MobiDB-lite"/>
    </source>
</evidence>
<keyword evidence="3" id="KW-0804">Transcription</keyword>
<dbReference type="AlphaFoldDB" id="A0AAD1LZL8"/>
<dbReference type="EMBL" id="AP022314">
    <property type="protein sequence ID" value="BBU20526.1"/>
    <property type="molecule type" value="Genomic_DNA"/>
</dbReference>
<dbReference type="KEGG" id="mxe:MYXE_03150"/>
<dbReference type="GO" id="GO:0003700">
    <property type="term" value="F:DNA-binding transcription factor activity"/>
    <property type="evidence" value="ECO:0007669"/>
    <property type="project" value="TreeGrafter"/>
</dbReference>
<protein>
    <submittedName>
        <fullName evidence="7">Transcriptional regulator, TetR family protein</fullName>
    </submittedName>
</protein>
<dbReference type="GO" id="GO:0000976">
    <property type="term" value="F:transcription cis-regulatory region binding"/>
    <property type="evidence" value="ECO:0007669"/>
    <property type="project" value="TreeGrafter"/>
</dbReference>
<dbReference type="PANTHER" id="PTHR30055:SF234">
    <property type="entry name" value="HTH-TYPE TRANSCRIPTIONAL REGULATOR BETI"/>
    <property type="match status" value="1"/>
</dbReference>
<evidence type="ECO:0000256" key="2">
    <source>
        <dbReference type="ARBA" id="ARBA00023125"/>
    </source>
</evidence>
<evidence type="ECO:0000259" key="6">
    <source>
        <dbReference type="PROSITE" id="PS50977"/>
    </source>
</evidence>
<dbReference type="PANTHER" id="PTHR30055">
    <property type="entry name" value="HTH-TYPE TRANSCRIPTIONAL REGULATOR RUTR"/>
    <property type="match status" value="1"/>
</dbReference>
<dbReference type="InterPro" id="IPR050109">
    <property type="entry name" value="HTH-type_TetR-like_transc_reg"/>
</dbReference>
<dbReference type="InterPro" id="IPR041669">
    <property type="entry name" value="TetR_C_15"/>
</dbReference>